<evidence type="ECO:0000313" key="12">
    <source>
        <dbReference type="Proteomes" id="UP001324115"/>
    </source>
</evidence>
<dbReference type="InterPro" id="IPR042197">
    <property type="entry name" value="Apaf_helical"/>
</dbReference>
<name>A0AAN7EV78_QUERU</name>
<feature type="compositionally biased region" description="Basic and acidic residues" evidence="6">
    <location>
        <begin position="855"/>
        <end position="864"/>
    </location>
</feature>
<dbReference type="GO" id="GO:0006952">
    <property type="term" value="P:defense response"/>
    <property type="evidence" value="ECO:0007669"/>
    <property type="project" value="UniProtKB-KW"/>
</dbReference>
<dbReference type="Gene3D" id="3.40.50.300">
    <property type="entry name" value="P-loop containing nucleotide triphosphate hydrolases"/>
    <property type="match status" value="1"/>
</dbReference>
<evidence type="ECO:0000259" key="8">
    <source>
        <dbReference type="Pfam" id="PF18052"/>
    </source>
</evidence>
<dbReference type="Pfam" id="PF23559">
    <property type="entry name" value="WHD_DRP"/>
    <property type="match status" value="1"/>
</dbReference>
<dbReference type="InterPro" id="IPR002182">
    <property type="entry name" value="NB-ARC"/>
</dbReference>
<evidence type="ECO:0000256" key="2">
    <source>
        <dbReference type="ARBA" id="ARBA00022741"/>
    </source>
</evidence>
<evidence type="ECO:0008006" key="13">
    <source>
        <dbReference type="Google" id="ProtNLM"/>
    </source>
</evidence>
<dbReference type="PANTHER" id="PTHR36766:SF61">
    <property type="entry name" value="NB-ARC DOMAIN DISEASE RESISTANCE PROTEIN"/>
    <property type="match status" value="1"/>
</dbReference>
<dbReference type="InterPro" id="IPR032675">
    <property type="entry name" value="LRR_dom_sf"/>
</dbReference>
<dbReference type="Gene3D" id="1.20.5.4130">
    <property type="match status" value="1"/>
</dbReference>
<dbReference type="Proteomes" id="UP001324115">
    <property type="component" value="Unassembled WGS sequence"/>
</dbReference>
<feature type="domain" description="Disease resistance R13L4/SHOC-2-like LRR" evidence="10">
    <location>
        <begin position="555"/>
        <end position="768"/>
    </location>
</feature>
<dbReference type="Pfam" id="PF18052">
    <property type="entry name" value="Rx_N"/>
    <property type="match status" value="1"/>
</dbReference>
<accession>A0AAN7EV78</accession>
<dbReference type="SUPFAM" id="SSF52540">
    <property type="entry name" value="P-loop containing nucleoside triphosphate hydrolases"/>
    <property type="match status" value="1"/>
</dbReference>
<evidence type="ECO:0000259" key="7">
    <source>
        <dbReference type="Pfam" id="PF00931"/>
    </source>
</evidence>
<dbReference type="Pfam" id="PF00931">
    <property type="entry name" value="NB-ARC"/>
    <property type="match status" value="1"/>
</dbReference>
<dbReference type="InterPro" id="IPR038005">
    <property type="entry name" value="RX-like_CC"/>
</dbReference>
<dbReference type="InterPro" id="IPR036388">
    <property type="entry name" value="WH-like_DNA-bd_sf"/>
</dbReference>
<dbReference type="InterPro" id="IPR055414">
    <property type="entry name" value="LRR_R13L4/SHOC2-like"/>
</dbReference>
<evidence type="ECO:0000259" key="10">
    <source>
        <dbReference type="Pfam" id="PF23598"/>
    </source>
</evidence>
<evidence type="ECO:0000256" key="4">
    <source>
        <dbReference type="ARBA" id="ARBA00022840"/>
    </source>
</evidence>
<dbReference type="InterPro" id="IPR058922">
    <property type="entry name" value="WHD_DRP"/>
</dbReference>
<feature type="compositionally biased region" description="Acidic residues" evidence="6">
    <location>
        <begin position="869"/>
        <end position="881"/>
    </location>
</feature>
<keyword evidence="12" id="KW-1185">Reference proteome</keyword>
<keyword evidence="1" id="KW-0677">Repeat</keyword>
<dbReference type="Gene3D" id="1.10.10.10">
    <property type="entry name" value="Winged helix-like DNA-binding domain superfamily/Winged helix DNA-binding domain"/>
    <property type="match status" value="1"/>
</dbReference>
<dbReference type="EMBL" id="JAXUIC010000007">
    <property type="protein sequence ID" value="KAK4580608.1"/>
    <property type="molecule type" value="Genomic_DNA"/>
</dbReference>
<dbReference type="GO" id="GO:0005524">
    <property type="term" value="F:ATP binding"/>
    <property type="evidence" value="ECO:0007669"/>
    <property type="project" value="UniProtKB-KW"/>
</dbReference>
<keyword evidence="2" id="KW-0547">Nucleotide-binding</keyword>
<evidence type="ECO:0000259" key="9">
    <source>
        <dbReference type="Pfam" id="PF23559"/>
    </source>
</evidence>
<dbReference type="FunFam" id="3.40.50.300:FF:001091">
    <property type="entry name" value="Probable disease resistance protein At1g61300"/>
    <property type="match status" value="1"/>
</dbReference>
<evidence type="ECO:0000256" key="5">
    <source>
        <dbReference type="SAM" id="Coils"/>
    </source>
</evidence>
<dbReference type="FunFam" id="1.10.10.10:FF:000322">
    <property type="entry name" value="Probable disease resistance protein At1g63360"/>
    <property type="match status" value="1"/>
</dbReference>
<dbReference type="PRINTS" id="PR00364">
    <property type="entry name" value="DISEASERSIST"/>
</dbReference>
<dbReference type="InterPro" id="IPR041118">
    <property type="entry name" value="Rx_N"/>
</dbReference>
<dbReference type="Gene3D" id="3.80.10.10">
    <property type="entry name" value="Ribonuclease Inhibitor"/>
    <property type="match status" value="1"/>
</dbReference>
<evidence type="ECO:0000313" key="11">
    <source>
        <dbReference type="EMBL" id="KAK4580608.1"/>
    </source>
</evidence>
<organism evidence="11 12">
    <name type="scientific">Quercus rubra</name>
    <name type="common">Northern red oak</name>
    <name type="synonym">Quercus borealis</name>
    <dbReference type="NCBI Taxonomy" id="3512"/>
    <lineage>
        <taxon>Eukaryota</taxon>
        <taxon>Viridiplantae</taxon>
        <taxon>Streptophyta</taxon>
        <taxon>Embryophyta</taxon>
        <taxon>Tracheophyta</taxon>
        <taxon>Spermatophyta</taxon>
        <taxon>Magnoliopsida</taxon>
        <taxon>eudicotyledons</taxon>
        <taxon>Gunneridae</taxon>
        <taxon>Pentapetalae</taxon>
        <taxon>rosids</taxon>
        <taxon>fabids</taxon>
        <taxon>Fagales</taxon>
        <taxon>Fagaceae</taxon>
        <taxon>Quercus</taxon>
    </lineage>
</organism>
<gene>
    <name evidence="11" type="ORF">RGQ29_024305</name>
</gene>
<feature type="coiled-coil region" evidence="5">
    <location>
        <begin position="34"/>
        <end position="85"/>
    </location>
</feature>
<dbReference type="PANTHER" id="PTHR36766">
    <property type="entry name" value="PLANT BROAD-SPECTRUM MILDEW RESISTANCE PROTEIN RPW8"/>
    <property type="match status" value="1"/>
</dbReference>
<dbReference type="Pfam" id="PF23598">
    <property type="entry name" value="LRR_14"/>
    <property type="match status" value="1"/>
</dbReference>
<protein>
    <recommendedName>
        <fullName evidence="13">Disease resistance protein RGA3</fullName>
    </recommendedName>
</protein>
<evidence type="ECO:0000256" key="1">
    <source>
        <dbReference type="ARBA" id="ARBA00022737"/>
    </source>
</evidence>
<dbReference type="AlphaFoldDB" id="A0AAN7EV78"/>
<sequence>MAEIGYGVAVKVLELLGSVTYQELSSAWGVRSDLTKLERTVKTIEAVLLDAEEKQARDHRLSIWLGELKDVLQDAENVLDEFQYRILQKEVMKRHGSTSKKVSNLFSSSNPLAVRFEMAHKIKNIRKRVDEIAAEKDKFNLAQGLEDRKLNMQEMRDMTHSFVDPSDVIGRDDDREKIIHLLMEQAAGRNVSVIPIVGIGGLGKTTLAKLVYNDERVARHFQLRKWVCVSEDFDVRSLIIEILKSPADSIDENLSIDQLQILLRELLKDKKFLLVLDDVWNDDHNKWIELKSLLLGGCKGSKIIVTTRKRSVATIMGTVTTYNLDGLSQEYCLSLFKKLAFKEGEENLYPNLLEIAEEIVEKCKGVPLAVRTLAGILYSKVDEREWKFVRDNEIWNLEQKQGDILPALKLSYNQLPLHLKQCFAYCSLFPKDYVFKSYLLVQFWMAHGLLQSPDNENQDLEDIGDLYIKELMSRSLFQDVYEDGLFTYFFKMHDLVHDLAISIAKGECSVVTKTSTLAAEVCHLSILESGQEVTTQLEKLSKVQTIIFQTGQSMSILKACISRFKYLRMLDFRDSSFEMLPNSIGSLKHLRYLDLIGNDRIKQLPDSICKLYSLQTLLLGACSNLERLPKGIRDIISLRFLMVTTKHTCLSEKAIGCLDSLRFLAIADCENLKCMFEGMEGRLTYLRTLVVYGCPSLTTLSLSIRHLTALETLTIMDCKELSLTEMEGEDNQDLKLSLQKLKIGGLPKLEVLPQWLQGSANTLQQLWIGECENLKALPEWLPRLKSLHALWIEECPKLSSLPEGMEALTALRQLGIRGCPDLIRKCREEDSHKIAHVPEIVLDEDSGSSSSPSEEEVHNGKEDGVSEYFLEEEEFDISDIQ</sequence>
<evidence type="ECO:0000256" key="6">
    <source>
        <dbReference type="SAM" id="MobiDB-lite"/>
    </source>
</evidence>
<dbReference type="SUPFAM" id="SSF52058">
    <property type="entry name" value="L domain-like"/>
    <property type="match status" value="1"/>
</dbReference>
<dbReference type="InterPro" id="IPR027417">
    <property type="entry name" value="P-loop_NTPase"/>
</dbReference>
<dbReference type="CDD" id="cd14798">
    <property type="entry name" value="RX-CC_like"/>
    <property type="match status" value="1"/>
</dbReference>
<feature type="domain" description="Disease resistance N-terminal" evidence="8">
    <location>
        <begin position="12"/>
        <end position="97"/>
    </location>
</feature>
<dbReference type="GO" id="GO:0051707">
    <property type="term" value="P:response to other organism"/>
    <property type="evidence" value="ECO:0007669"/>
    <property type="project" value="UniProtKB-ARBA"/>
</dbReference>
<keyword evidence="5" id="KW-0175">Coiled coil</keyword>
<feature type="domain" description="NB-ARC" evidence="7">
    <location>
        <begin position="172"/>
        <end position="343"/>
    </location>
</feature>
<feature type="region of interest" description="Disordered" evidence="6">
    <location>
        <begin position="837"/>
        <end position="881"/>
    </location>
</feature>
<proteinExistence type="predicted"/>
<keyword evidence="3" id="KW-0611">Plant defense</keyword>
<dbReference type="GO" id="GO:0043531">
    <property type="term" value="F:ADP binding"/>
    <property type="evidence" value="ECO:0007669"/>
    <property type="project" value="InterPro"/>
</dbReference>
<comment type="caution">
    <text evidence="11">The sequence shown here is derived from an EMBL/GenBank/DDBJ whole genome shotgun (WGS) entry which is preliminary data.</text>
</comment>
<reference evidence="11 12" key="1">
    <citation type="journal article" date="2023" name="G3 (Bethesda)">
        <title>A haplotype-resolved chromosome-scale genome for Quercus rubra L. provides insights into the genetics of adaptive traits for red oak species.</title>
        <authorList>
            <person name="Kapoor B."/>
            <person name="Jenkins J."/>
            <person name="Schmutz J."/>
            <person name="Zhebentyayeva T."/>
            <person name="Kuelheim C."/>
            <person name="Coggeshall M."/>
            <person name="Heim C."/>
            <person name="Lasky J.R."/>
            <person name="Leites L."/>
            <person name="Islam-Faridi N."/>
            <person name="Romero-Severson J."/>
            <person name="DeLeo V.L."/>
            <person name="Lucas S.M."/>
            <person name="Lazic D."/>
            <person name="Gailing O."/>
            <person name="Carlson J."/>
            <person name="Staton M."/>
        </authorList>
    </citation>
    <scope>NUCLEOTIDE SEQUENCE [LARGE SCALE GENOMIC DNA]</scope>
    <source>
        <strain evidence="11">Pseudo-F2</strain>
    </source>
</reference>
<dbReference type="Gene3D" id="1.10.8.430">
    <property type="entry name" value="Helical domain of apoptotic protease-activating factors"/>
    <property type="match status" value="1"/>
</dbReference>
<evidence type="ECO:0000256" key="3">
    <source>
        <dbReference type="ARBA" id="ARBA00022821"/>
    </source>
</evidence>
<keyword evidence="4" id="KW-0067">ATP-binding</keyword>
<feature type="domain" description="Disease resistance protein winged helix" evidence="9">
    <location>
        <begin position="428"/>
        <end position="500"/>
    </location>
</feature>